<sequence>MIRNLEELHGKLALANILTSVWLGDWDRYEEIFNDMPNEIRIHFPFHKYYDREEVMLWHENHFSIPGDYFVSPYFSSYGKREGEEEDDRKQDLLCLIGLFEKTGFYYPLEKERYPDHLGCLTAFLSSVLLEQIKSAERNDHQYLGRLINFEMQIAKDYIAPVLPALLDKANEKISNLFLKEFLNFYFQAIRNDWIEAGAMKIISP</sequence>
<evidence type="ECO:0000313" key="3">
    <source>
        <dbReference type="Proteomes" id="UP000234951"/>
    </source>
</evidence>
<comment type="caution">
    <text evidence="1">The sequence shown here is derived from an EMBL/GenBank/DDBJ whole genome shotgun (WGS) entry which is preliminary data.</text>
</comment>
<keyword evidence="4" id="KW-1185">Reference proteome</keyword>
<dbReference type="RefSeq" id="WP_101576156.1">
    <property type="nucleotide sequence ID" value="NZ_PGVA01000010.1"/>
</dbReference>
<protein>
    <recommendedName>
        <fullName evidence="5">Molecular chaperone TorD</fullName>
    </recommendedName>
</protein>
<evidence type="ECO:0000313" key="2">
    <source>
        <dbReference type="EMBL" id="PLR95823.1"/>
    </source>
</evidence>
<proteinExistence type="predicted"/>
<dbReference type="AlphaFoldDB" id="A0A2N5GQ10"/>
<evidence type="ECO:0008006" key="5">
    <source>
        <dbReference type="Google" id="ProtNLM"/>
    </source>
</evidence>
<dbReference type="SUPFAM" id="SSF89155">
    <property type="entry name" value="TorD-like"/>
    <property type="match status" value="1"/>
</dbReference>
<dbReference type="Proteomes" id="UP000235114">
    <property type="component" value="Unassembled WGS sequence"/>
</dbReference>
<dbReference type="Proteomes" id="UP000234951">
    <property type="component" value="Unassembled WGS sequence"/>
</dbReference>
<reference evidence="1 3" key="1">
    <citation type="submission" date="2017-11" db="EMBL/GenBank/DDBJ databases">
        <title>Comparitive Functional Genomics of Dry Heat Resistant strains isolated from the Viking Spacecraft.</title>
        <authorList>
            <person name="Seuylemezian A."/>
            <person name="Cooper K."/>
            <person name="Vaishampayan P."/>
        </authorList>
    </citation>
    <scope>NUCLEOTIDE SEQUENCE [LARGE SCALE GENOMIC DNA]</scope>
    <source>
        <strain evidence="1 3">M4.6</strain>
    </source>
</reference>
<accession>A0A2N5GQ10</accession>
<evidence type="ECO:0000313" key="1">
    <source>
        <dbReference type="EMBL" id="PLR84921.1"/>
    </source>
</evidence>
<dbReference type="OrthoDB" id="2829748at2"/>
<organism evidence="1 3">
    <name type="scientific">Bacillus canaveralius</name>
    <dbReference type="NCBI Taxonomy" id="1403243"/>
    <lineage>
        <taxon>Bacteria</taxon>
        <taxon>Bacillati</taxon>
        <taxon>Bacillota</taxon>
        <taxon>Bacilli</taxon>
        <taxon>Bacillales</taxon>
        <taxon>Bacillaceae</taxon>
        <taxon>Bacillus</taxon>
    </lineage>
</organism>
<dbReference type="Gene3D" id="1.10.3480.10">
    <property type="entry name" value="TorD-like"/>
    <property type="match status" value="1"/>
</dbReference>
<dbReference type="InterPro" id="IPR036411">
    <property type="entry name" value="TorD-like_sf"/>
</dbReference>
<dbReference type="EMBL" id="PGVD01000036">
    <property type="protein sequence ID" value="PLR95823.1"/>
    <property type="molecule type" value="Genomic_DNA"/>
</dbReference>
<gene>
    <name evidence="1" type="ORF">CU635_05380</name>
    <name evidence="2" type="ORF">CVD25_13625</name>
</gene>
<dbReference type="EMBL" id="PGVA01000010">
    <property type="protein sequence ID" value="PLR84921.1"/>
    <property type="molecule type" value="Genomic_DNA"/>
</dbReference>
<evidence type="ECO:0000313" key="4">
    <source>
        <dbReference type="Proteomes" id="UP000235114"/>
    </source>
</evidence>
<reference evidence="2 4" key="2">
    <citation type="submission" date="2017-12" db="EMBL/GenBank/DDBJ databases">
        <title>Comparative Functional Genomics of Dry Heat Resistant strains isolated from the Viking Spacecraft.</title>
        <authorList>
            <person name="Seuylemezian A."/>
            <person name="Cooper K."/>
            <person name="Vaishampayan P."/>
        </authorList>
    </citation>
    <scope>NUCLEOTIDE SEQUENCE [LARGE SCALE GENOMIC DNA]</scope>
    <source>
        <strain evidence="2 4">ATCC 29669</strain>
    </source>
</reference>
<name>A0A2N5GQ10_9BACI</name>